<keyword evidence="2" id="KW-1185">Reference proteome</keyword>
<evidence type="ECO:0000313" key="2">
    <source>
        <dbReference type="Proteomes" id="UP000768646"/>
    </source>
</evidence>
<dbReference type="Proteomes" id="UP000768646">
    <property type="component" value="Unassembled WGS sequence"/>
</dbReference>
<reference evidence="1 2" key="1">
    <citation type="journal article" date="2021" name="Commun. Biol.">
        <title>Genomic insights into the host specific adaptation of the Pneumocystis genus.</title>
        <authorList>
            <person name="Cisse O.H."/>
            <person name="Ma L."/>
            <person name="Dekker J.P."/>
            <person name="Khil P.P."/>
            <person name="Youn J.-H."/>
            <person name="Brenchley J.M."/>
            <person name="Blair R."/>
            <person name="Pahar B."/>
            <person name="Chabe M."/>
            <person name="Van Rompay K.K.A."/>
            <person name="Keesler R."/>
            <person name="Sukura A."/>
            <person name="Hirsch V."/>
            <person name="Kutty G."/>
            <person name="Liu Y."/>
            <person name="Peng L."/>
            <person name="Chen J."/>
            <person name="Song J."/>
            <person name="Weissenbacher-Lang C."/>
            <person name="Xu J."/>
            <person name="Upham N.S."/>
            <person name="Stajich J.E."/>
            <person name="Cuomo C.A."/>
            <person name="Cushion M.T."/>
            <person name="Kovacs J.A."/>
        </authorList>
    </citation>
    <scope>NUCLEOTIDE SEQUENCE [LARGE SCALE GENOMIC DNA]</scope>
    <source>
        <strain evidence="1 2">RABM</strain>
    </source>
</reference>
<sequence>MISEDNTLKDELWNWDDNDDWNLDTENSDNTKNSENNEKRSSVSMVSIDESYTISFLPKEIILIIENCIKNMKKLMSSQYTDYIMAPFFPQLSGLITMALSAYRALTPLYYDKLSTSAMLLYNDFIYISIHLQELYDGSEILQCILDESNIFRDAGNLVYFSELQMQNNDIMLILEQTNGFVDCTDKQQIEKCTCAIYDLYEKFQMLSKLWRGILSREMLFESIGQLLDVVVVYIITSIKNIPDISEEESKQLSKLCNEFVQVENIFVIEKQEFPVTPTYVPNWLKFRYLIEILEASMQDVMYLYNSGALIDFEKEEIISLLKTLFAETPSRAENISKIRNS</sequence>
<evidence type="ECO:0000313" key="1">
    <source>
        <dbReference type="EMBL" id="KAG4303819.1"/>
    </source>
</evidence>
<organism evidence="1 2">
    <name type="scientific">Pneumocystis oryctolagi</name>
    <dbReference type="NCBI Taxonomy" id="42067"/>
    <lineage>
        <taxon>Eukaryota</taxon>
        <taxon>Fungi</taxon>
        <taxon>Dikarya</taxon>
        <taxon>Ascomycota</taxon>
        <taxon>Taphrinomycotina</taxon>
        <taxon>Pneumocystomycetes</taxon>
        <taxon>Pneumocystaceae</taxon>
        <taxon>Pneumocystis</taxon>
    </lineage>
</organism>
<proteinExistence type="predicted"/>
<name>A0ACB7C857_9ASCO</name>
<comment type="caution">
    <text evidence="1">The sequence shown here is derived from an EMBL/GenBank/DDBJ whole genome shotgun (WGS) entry which is preliminary data.</text>
</comment>
<dbReference type="EMBL" id="JABTEG010000021">
    <property type="protein sequence ID" value="KAG4303819.1"/>
    <property type="molecule type" value="Genomic_DNA"/>
</dbReference>
<gene>
    <name evidence="1" type="ORF">PORY_002782</name>
</gene>
<protein>
    <submittedName>
        <fullName evidence="1">Uncharacterized protein</fullName>
    </submittedName>
</protein>
<accession>A0ACB7C857</accession>